<dbReference type="GO" id="GO:0043335">
    <property type="term" value="P:protein unfolding"/>
    <property type="evidence" value="ECO:0007669"/>
    <property type="project" value="TreeGrafter"/>
</dbReference>
<evidence type="ECO:0000259" key="9">
    <source>
        <dbReference type="Pfam" id="PF05697"/>
    </source>
</evidence>
<dbReference type="Pfam" id="PF05697">
    <property type="entry name" value="Trigger_N"/>
    <property type="match status" value="1"/>
</dbReference>
<dbReference type="Pfam" id="PF05698">
    <property type="entry name" value="Trigger_C"/>
    <property type="match status" value="1"/>
</dbReference>
<evidence type="ECO:0000259" key="8">
    <source>
        <dbReference type="Pfam" id="PF00254"/>
    </source>
</evidence>
<dbReference type="InterPro" id="IPR046357">
    <property type="entry name" value="PPIase_dom_sf"/>
</dbReference>
<keyword evidence="4" id="KW-0697">Rotamase</keyword>
<keyword evidence="5" id="KW-0143">Chaperone</keyword>
<evidence type="ECO:0000313" key="11">
    <source>
        <dbReference type="EMBL" id="KKN91751.1"/>
    </source>
</evidence>
<dbReference type="PANTHER" id="PTHR30560">
    <property type="entry name" value="TRIGGER FACTOR CHAPERONE AND PEPTIDYL-PROLYL CIS/TRANS ISOMERASE"/>
    <property type="match status" value="1"/>
</dbReference>
<comment type="catalytic activity">
    <reaction evidence="1">
        <text>[protein]-peptidylproline (omega=180) = [protein]-peptidylproline (omega=0)</text>
        <dbReference type="Rhea" id="RHEA:16237"/>
        <dbReference type="Rhea" id="RHEA-COMP:10747"/>
        <dbReference type="Rhea" id="RHEA-COMP:10748"/>
        <dbReference type="ChEBI" id="CHEBI:83833"/>
        <dbReference type="ChEBI" id="CHEBI:83834"/>
        <dbReference type="EC" id="5.2.1.8"/>
    </reaction>
</comment>
<dbReference type="SUPFAM" id="SSF102735">
    <property type="entry name" value="Trigger factor ribosome-binding domain"/>
    <property type="match status" value="1"/>
</dbReference>
<evidence type="ECO:0000256" key="3">
    <source>
        <dbReference type="ARBA" id="ARBA00013194"/>
    </source>
</evidence>
<evidence type="ECO:0000256" key="1">
    <source>
        <dbReference type="ARBA" id="ARBA00000971"/>
    </source>
</evidence>
<dbReference type="GO" id="GO:0043022">
    <property type="term" value="F:ribosome binding"/>
    <property type="evidence" value="ECO:0007669"/>
    <property type="project" value="TreeGrafter"/>
</dbReference>
<feature type="domain" description="Trigger factor C-terminal" evidence="10">
    <location>
        <begin position="290"/>
        <end position="448"/>
    </location>
</feature>
<dbReference type="Gene3D" id="1.10.3120.10">
    <property type="entry name" value="Trigger factor, C-terminal domain"/>
    <property type="match status" value="2"/>
</dbReference>
<protein>
    <recommendedName>
        <fullName evidence="3">peptidylprolyl isomerase</fullName>
        <ecNumber evidence="3">5.2.1.8</ecNumber>
    </recommendedName>
</protein>
<evidence type="ECO:0000256" key="7">
    <source>
        <dbReference type="SAM" id="Coils"/>
    </source>
</evidence>
<accession>A0A0F9WZ40</accession>
<keyword evidence="6" id="KW-0413">Isomerase</keyword>
<proteinExistence type="inferred from homology"/>
<dbReference type="GO" id="GO:0044183">
    <property type="term" value="F:protein folding chaperone"/>
    <property type="evidence" value="ECO:0007669"/>
    <property type="project" value="TreeGrafter"/>
</dbReference>
<dbReference type="PIRSF" id="PIRSF003095">
    <property type="entry name" value="Trigger_factor"/>
    <property type="match status" value="1"/>
</dbReference>
<comment type="caution">
    <text evidence="11">The sequence shown here is derived from an EMBL/GenBank/DDBJ whole genome shotgun (WGS) entry which is preliminary data.</text>
</comment>
<dbReference type="Pfam" id="PF00254">
    <property type="entry name" value="FKBP_C"/>
    <property type="match status" value="1"/>
</dbReference>
<dbReference type="GO" id="GO:0051083">
    <property type="term" value="P:'de novo' cotranslational protein folding"/>
    <property type="evidence" value="ECO:0007669"/>
    <property type="project" value="TreeGrafter"/>
</dbReference>
<dbReference type="Gene3D" id="3.30.70.1050">
    <property type="entry name" value="Trigger factor ribosome-binding domain"/>
    <property type="match status" value="1"/>
</dbReference>
<comment type="similarity">
    <text evidence="2">Belongs to the FKBP-type PPIase family. Tig subfamily.</text>
</comment>
<dbReference type="AlphaFoldDB" id="A0A0F9WZ40"/>
<keyword evidence="7" id="KW-0175">Coiled coil</keyword>
<dbReference type="GO" id="GO:0015031">
    <property type="term" value="P:protein transport"/>
    <property type="evidence" value="ECO:0007669"/>
    <property type="project" value="InterPro"/>
</dbReference>
<dbReference type="InterPro" id="IPR008880">
    <property type="entry name" value="Trigger_fac_C"/>
</dbReference>
<evidence type="ECO:0000256" key="6">
    <source>
        <dbReference type="ARBA" id="ARBA00023235"/>
    </source>
</evidence>
<feature type="domain" description="Trigger factor ribosome-binding bacterial" evidence="9">
    <location>
        <begin position="10"/>
        <end position="154"/>
    </location>
</feature>
<dbReference type="InterPro" id="IPR037041">
    <property type="entry name" value="Trigger_fac_C_sf"/>
</dbReference>
<dbReference type="InterPro" id="IPR027304">
    <property type="entry name" value="Trigger_fact/SurA_dom_sf"/>
</dbReference>
<dbReference type="SUPFAM" id="SSF109998">
    <property type="entry name" value="Triger factor/SurA peptide-binding domain-like"/>
    <property type="match status" value="1"/>
</dbReference>
<gene>
    <name evidence="11" type="ORF">LCGC14_0214190</name>
</gene>
<dbReference type="SUPFAM" id="SSF54534">
    <property type="entry name" value="FKBP-like"/>
    <property type="match status" value="1"/>
</dbReference>
<dbReference type="NCBIfam" id="TIGR00115">
    <property type="entry name" value="tig"/>
    <property type="match status" value="1"/>
</dbReference>
<dbReference type="InterPro" id="IPR005215">
    <property type="entry name" value="Trig_fac"/>
</dbReference>
<reference evidence="11" key="1">
    <citation type="journal article" date="2015" name="Nature">
        <title>Complex archaea that bridge the gap between prokaryotes and eukaryotes.</title>
        <authorList>
            <person name="Spang A."/>
            <person name="Saw J.H."/>
            <person name="Jorgensen S.L."/>
            <person name="Zaremba-Niedzwiedzka K."/>
            <person name="Martijn J."/>
            <person name="Lind A.E."/>
            <person name="van Eijk R."/>
            <person name="Schleper C."/>
            <person name="Guy L."/>
            <person name="Ettema T.J."/>
        </authorList>
    </citation>
    <scope>NUCLEOTIDE SEQUENCE</scope>
</reference>
<dbReference type="InterPro" id="IPR001179">
    <property type="entry name" value="PPIase_FKBP_dom"/>
</dbReference>
<sequence>MFWEYLYIFMDFSIEKLPKSQLEIKIQISAPEFQGFIDKAIFQLGQNLKVKGFRKGKVPKEIIEKEIGQDKILKEAAQLAIRENYLRVISKNKITAVANPKTEILSSLQADKELLFKVKISVLPEIILPDYKKIAVSCKKKKVLVEEKEIKEALSFLQRSRAKFSQIARPAQKGDFVEIEFSSPNIEGGAKQKDAFLLGQGRLIPGFEEKLEGMEASEKKTFSLQFPKEHFQPPTTFMEGGATQTNDTKSGGGLAGKEVNLEVKMISVQKMEPPEINDQFARSLGQFENVAALKQNIIRGLNLEKEGLEKQRIHREILKKIIEKISWEIPQVLIIAEENRMLENFKKEIADKFQISFEDYLKKVNQTEEAVKQPLRQEAETRIKGFLVLNKIATTENIEITEEEIKNRIDKVLSNYQDIKEAKKQLDLEKLKLYIEGEIRNEKTFEKLESFSEND</sequence>
<dbReference type="HAMAP" id="MF_00303">
    <property type="entry name" value="Trigger_factor_Tig"/>
    <property type="match status" value="1"/>
</dbReference>
<dbReference type="InterPro" id="IPR036611">
    <property type="entry name" value="Trigger_fac_ribosome-bd_sf"/>
</dbReference>
<feature type="domain" description="PPIase FKBP-type" evidence="8">
    <location>
        <begin position="171"/>
        <end position="228"/>
    </location>
</feature>
<feature type="coiled-coil region" evidence="7">
    <location>
        <begin position="402"/>
        <end position="429"/>
    </location>
</feature>
<dbReference type="Gene3D" id="3.10.50.40">
    <property type="match status" value="1"/>
</dbReference>
<dbReference type="EMBL" id="LAZR01000100">
    <property type="protein sequence ID" value="KKN91751.1"/>
    <property type="molecule type" value="Genomic_DNA"/>
</dbReference>
<evidence type="ECO:0000256" key="4">
    <source>
        <dbReference type="ARBA" id="ARBA00023110"/>
    </source>
</evidence>
<evidence type="ECO:0000256" key="2">
    <source>
        <dbReference type="ARBA" id="ARBA00005464"/>
    </source>
</evidence>
<dbReference type="InterPro" id="IPR008881">
    <property type="entry name" value="Trigger_fac_ribosome-bd_bac"/>
</dbReference>
<evidence type="ECO:0000256" key="5">
    <source>
        <dbReference type="ARBA" id="ARBA00023186"/>
    </source>
</evidence>
<dbReference type="PANTHER" id="PTHR30560:SF3">
    <property type="entry name" value="TRIGGER FACTOR-LIKE PROTEIN TIG, CHLOROPLASTIC"/>
    <property type="match status" value="1"/>
</dbReference>
<dbReference type="GO" id="GO:0003755">
    <property type="term" value="F:peptidyl-prolyl cis-trans isomerase activity"/>
    <property type="evidence" value="ECO:0007669"/>
    <property type="project" value="UniProtKB-KW"/>
</dbReference>
<name>A0A0F9WZ40_9ZZZZ</name>
<dbReference type="EC" id="5.2.1.8" evidence="3"/>
<organism evidence="11">
    <name type="scientific">marine sediment metagenome</name>
    <dbReference type="NCBI Taxonomy" id="412755"/>
    <lineage>
        <taxon>unclassified sequences</taxon>
        <taxon>metagenomes</taxon>
        <taxon>ecological metagenomes</taxon>
    </lineage>
</organism>
<evidence type="ECO:0000259" key="10">
    <source>
        <dbReference type="Pfam" id="PF05698"/>
    </source>
</evidence>